<evidence type="ECO:0008006" key="3">
    <source>
        <dbReference type="Google" id="ProtNLM"/>
    </source>
</evidence>
<dbReference type="STRING" id="409849.ENSPMGP00000019885"/>
<dbReference type="Proteomes" id="UP000261520">
    <property type="component" value="Unplaced"/>
</dbReference>
<sequence length="161" mass="17736">MTASVNICTWNTKGLNAPVKRPASLGHLLRHSFDIAFIQEYHLQKADLNRVSNQYYYTAVSSLLESKTCGTLVVIKRNLNVTITDSYGSSDGHIAYIKESFRTRLCENKINFIRITRICGQLVWACLLPHSSEGTQGTGEGNSTGSQTSDSGGAVWFLSQS</sequence>
<evidence type="ECO:0000313" key="2">
    <source>
        <dbReference type="Proteomes" id="UP000261520"/>
    </source>
</evidence>
<protein>
    <recommendedName>
        <fullName evidence="3">Endonuclease/exonuclease/phosphatase domain-containing protein</fullName>
    </recommendedName>
</protein>
<proteinExistence type="predicted"/>
<dbReference type="Gene3D" id="3.60.10.10">
    <property type="entry name" value="Endonuclease/exonuclease/phosphatase"/>
    <property type="match status" value="1"/>
</dbReference>
<evidence type="ECO:0000313" key="1">
    <source>
        <dbReference type="Ensembl" id="ENSPMGP00000019885.1"/>
    </source>
</evidence>
<organism evidence="1 2">
    <name type="scientific">Periophthalmus magnuspinnatus</name>
    <dbReference type="NCBI Taxonomy" id="409849"/>
    <lineage>
        <taxon>Eukaryota</taxon>
        <taxon>Metazoa</taxon>
        <taxon>Chordata</taxon>
        <taxon>Craniata</taxon>
        <taxon>Vertebrata</taxon>
        <taxon>Euteleostomi</taxon>
        <taxon>Actinopterygii</taxon>
        <taxon>Neopterygii</taxon>
        <taxon>Teleostei</taxon>
        <taxon>Neoteleostei</taxon>
        <taxon>Acanthomorphata</taxon>
        <taxon>Gobiaria</taxon>
        <taxon>Gobiiformes</taxon>
        <taxon>Gobioidei</taxon>
        <taxon>Gobiidae</taxon>
        <taxon>Oxudercinae</taxon>
        <taxon>Periophthalmus</taxon>
    </lineage>
</organism>
<name>A0A3B4AT39_9GOBI</name>
<dbReference type="AlphaFoldDB" id="A0A3B4AT39"/>
<reference evidence="1" key="1">
    <citation type="submission" date="2025-08" db="UniProtKB">
        <authorList>
            <consortium name="Ensembl"/>
        </authorList>
    </citation>
    <scope>IDENTIFICATION</scope>
</reference>
<dbReference type="Ensembl" id="ENSPMGT00000021193.1">
    <property type="protein sequence ID" value="ENSPMGP00000019885.1"/>
    <property type="gene ID" value="ENSPMGG00000016106.1"/>
</dbReference>
<keyword evidence="2" id="KW-1185">Reference proteome</keyword>
<dbReference type="InterPro" id="IPR036691">
    <property type="entry name" value="Endo/exonu/phosph_ase_sf"/>
</dbReference>
<reference evidence="1" key="2">
    <citation type="submission" date="2025-09" db="UniProtKB">
        <authorList>
            <consortium name="Ensembl"/>
        </authorList>
    </citation>
    <scope>IDENTIFICATION</scope>
</reference>
<accession>A0A3B4AT39</accession>
<dbReference type="SUPFAM" id="SSF56219">
    <property type="entry name" value="DNase I-like"/>
    <property type="match status" value="1"/>
</dbReference>